<proteinExistence type="predicted"/>
<name>A0ABM9AWQ6_9BACT</name>
<sequence>MKFERELLNGLYNKFHEEHLKEIDYELQEKSWTNGVSFALKKYYVSIKPDNELFNVYFRPDYSGDLEFFFEIITKDFFAEKIKSLSLSYEDGAANGTMDIDLKNLINKPSNFDRLETFKMSIESSDTNCVLITDNGIFDEGGVCGKLLDKMPNAKKMILLASPSSNFFEREYHPLNTLIVKTIYENNNFIENLANSNCFKNLENLCFYDFDSYNTGEDDEINTTFEHYVKLFNTLSLPNLKVLNILNLSLTDEQIEILKKQTLAKQLKTLVLNKQLFGKDYEKYESKEERYWFLSTHFDNN</sequence>
<dbReference type="EMBL" id="CAKLPY010000011">
    <property type="protein sequence ID" value="CAH0998040.1"/>
    <property type="molecule type" value="Genomic_DNA"/>
</dbReference>
<organism evidence="1 2">
    <name type="scientific">Emticicia aquatica</name>
    <dbReference type="NCBI Taxonomy" id="1681835"/>
    <lineage>
        <taxon>Bacteria</taxon>
        <taxon>Pseudomonadati</taxon>
        <taxon>Bacteroidota</taxon>
        <taxon>Cytophagia</taxon>
        <taxon>Cytophagales</taxon>
        <taxon>Leadbetterellaceae</taxon>
        <taxon>Emticicia</taxon>
    </lineage>
</organism>
<protein>
    <submittedName>
        <fullName evidence="1">Uncharacterized protein</fullName>
    </submittedName>
</protein>
<evidence type="ECO:0000313" key="2">
    <source>
        <dbReference type="Proteomes" id="UP000837932"/>
    </source>
</evidence>
<dbReference type="Gene3D" id="3.80.10.10">
    <property type="entry name" value="Ribonuclease Inhibitor"/>
    <property type="match status" value="1"/>
</dbReference>
<accession>A0ABM9AWQ6</accession>
<dbReference type="InterPro" id="IPR032675">
    <property type="entry name" value="LRR_dom_sf"/>
</dbReference>
<dbReference type="Proteomes" id="UP000837932">
    <property type="component" value="Unassembled WGS sequence"/>
</dbReference>
<gene>
    <name evidence="1" type="ORF">EMA8858_04175</name>
</gene>
<reference evidence="1" key="1">
    <citation type="submission" date="2021-12" db="EMBL/GenBank/DDBJ databases">
        <authorList>
            <person name="Rodrigo-Torres L."/>
            <person name="Arahal R. D."/>
            <person name="Lucena T."/>
        </authorList>
    </citation>
    <scope>NUCLEOTIDE SEQUENCE</scope>
    <source>
        <strain evidence="1">CECT 8858</strain>
    </source>
</reference>
<comment type="caution">
    <text evidence="1">The sequence shown here is derived from an EMBL/GenBank/DDBJ whole genome shotgun (WGS) entry which is preliminary data.</text>
</comment>
<keyword evidence="2" id="KW-1185">Reference proteome</keyword>
<evidence type="ECO:0000313" key="1">
    <source>
        <dbReference type="EMBL" id="CAH0998040.1"/>
    </source>
</evidence>
<dbReference type="RefSeq" id="WP_238808846.1">
    <property type="nucleotide sequence ID" value="NZ_CAKLPY010000011.1"/>
</dbReference>